<dbReference type="PRINTS" id="PR00480">
    <property type="entry name" value="ASTACIN"/>
</dbReference>
<keyword evidence="2 7" id="KW-0479">Metal-binding</keyword>
<dbReference type="InterPro" id="IPR024079">
    <property type="entry name" value="MetalloPept_cat_dom_sf"/>
</dbReference>
<comment type="caution">
    <text evidence="7">Lacks conserved residue(s) required for the propagation of feature annotation.</text>
</comment>
<keyword evidence="1 8" id="KW-0645">Protease</keyword>
<feature type="binding site" evidence="7">
    <location>
        <position position="231"/>
    </location>
    <ligand>
        <name>Zn(2+)</name>
        <dbReference type="ChEBI" id="CHEBI:29105"/>
        <note>catalytic</note>
    </ligand>
</feature>
<dbReference type="InterPro" id="IPR006026">
    <property type="entry name" value="Peptidase_Metallo"/>
</dbReference>
<evidence type="ECO:0000256" key="3">
    <source>
        <dbReference type="ARBA" id="ARBA00022801"/>
    </source>
</evidence>
<reference evidence="11" key="1">
    <citation type="submission" date="2022-11" db="UniProtKB">
        <authorList>
            <consortium name="WormBaseParasite"/>
        </authorList>
    </citation>
    <scope>IDENTIFICATION</scope>
</reference>
<dbReference type="SMART" id="SM00235">
    <property type="entry name" value="ZnMc"/>
    <property type="match status" value="1"/>
</dbReference>
<evidence type="ECO:0000256" key="6">
    <source>
        <dbReference type="ARBA" id="ARBA00023157"/>
    </source>
</evidence>
<evidence type="ECO:0000256" key="2">
    <source>
        <dbReference type="ARBA" id="ARBA00022723"/>
    </source>
</evidence>
<keyword evidence="8" id="KW-0732">Signal</keyword>
<dbReference type="Proteomes" id="UP000887572">
    <property type="component" value="Unplaced"/>
</dbReference>
<organism evidence="10 11">
    <name type="scientific">Globodera rostochiensis</name>
    <name type="common">Golden nematode worm</name>
    <name type="synonym">Heterodera rostochiensis</name>
    <dbReference type="NCBI Taxonomy" id="31243"/>
    <lineage>
        <taxon>Eukaryota</taxon>
        <taxon>Metazoa</taxon>
        <taxon>Ecdysozoa</taxon>
        <taxon>Nematoda</taxon>
        <taxon>Chromadorea</taxon>
        <taxon>Rhabditida</taxon>
        <taxon>Tylenchina</taxon>
        <taxon>Tylenchomorpha</taxon>
        <taxon>Tylenchoidea</taxon>
        <taxon>Heteroderidae</taxon>
        <taxon>Heteroderinae</taxon>
        <taxon>Globodera</taxon>
    </lineage>
</organism>
<sequence length="364" mass="40754">MNQIWFGAIAIVLLTTELEIGSGSGFNENEADEVKKLLAMHREKMKPAMDKLIEEQQKDENLQSVLKKLNECRAKHSNENRKKTPSILELNEKSKLSGALWQGDIFLTPAQVQLLFGDVSEQATGRLKRGAGIKAVMRQWPLNIKYSFDESINNETKKRIERAVDFWHKQTCLNLTEGDIAPGNRIHFTNADNGCYSRIGILAIDGNDGVQPINLGPGCESDEIIHHQLAHTLGFWHEHSRFDSKTSIYARNTNSSFMDQFDRPTFNTLLGWPAGYDLGAVTHFGANAFSKNGSATLLPTQGAEYSNSFGPQHWPSFRDVLEMNRLYCSLSLFSDKTSVNYLTCATDTLCHNTDQSTPAQIAKP</sequence>
<keyword evidence="4 7" id="KW-0862">Zinc</keyword>
<evidence type="ECO:0000256" key="4">
    <source>
        <dbReference type="ARBA" id="ARBA00022833"/>
    </source>
</evidence>
<accession>A0A914I3Y9</accession>
<evidence type="ECO:0000256" key="5">
    <source>
        <dbReference type="ARBA" id="ARBA00023049"/>
    </source>
</evidence>
<dbReference type="Gene3D" id="3.40.390.10">
    <property type="entry name" value="Collagenase (Catalytic Domain)"/>
    <property type="match status" value="1"/>
</dbReference>
<proteinExistence type="predicted"/>
<dbReference type="WBParaSite" id="Gr19_v10_g7095.t1">
    <property type="protein sequence ID" value="Gr19_v10_g7095.t1"/>
    <property type="gene ID" value="Gr19_v10_g7095"/>
</dbReference>
<keyword evidence="10" id="KW-1185">Reference proteome</keyword>
<evidence type="ECO:0000256" key="8">
    <source>
        <dbReference type="RuleBase" id="RU361183"/>
    </source>
</evidence>
<dbReference type="PANTHER" id="PTHR10127">
    <property type="entry name" value="DISCOIDIN, CUB, EGF, LAMININ , AND ZINC METALLOPROTEASE DOMAIN CONTAINING"/>
    <property type="match status" value="1"/>
</dbReference>
<dbReference type="Pfam" id="PF01400">
    <property type="entry name" value="Astacin"/>
    <property type="match status" value="1"/>
</dbReference>
<feature type="domain" description="Peptidase M12A" evidence="9">
    <location>
        <begin position="135"/>
        <end position="329"/>
    </location>
</feature>
<dbReference type="GO" id="GO:0006508">
    <property type="term" value="P:proteolysis"/>
    <property type="evidence" value="ECO:0007669"/>
    <property type="project" value="UniProtKB-KW"/>
</dbReference>
<protein>
    <recommendedName>
        <fullName evidence="8">Metalloendopeptidase</fullName>
        <ecNumber evidence="8">3.4.24.-</ecNumber>
    </recommendedName>
</protein>
<dbReference type="EC" id="3.4.24.-" evidence="8"/>
<name>A0A914I3Y9_GLORO</name>
<keyword evidence="5 8" id="KW-0482">Metalloprotease</keyword>
<feature type="binding site" evidence="7">
    <location>
        <position position="227"/>
    </location>
    <ligand>
        <name>Zn(2+)</name>
        <dbReference type="ChEBI" id="CHEBI:29105"/>
        <note>catalytic</note>
    </ligand>
</feature>
<dbReference type="GO" id="GO:0004222">
    <property type="term" value="F:metalloendopeptidase activity"/>
    <property type="evidence" value="ECO:0007669"/>
    <property type="project" value="UniProtKB-UniRule"/>
</dbReference>
<dbReference type="PROSITE" id="PS51864">
    <property type="entry name" value="ASTACIN"/>
    <property type="match status" value="1"/>
</dbReference>
<dbReference type="SUPFAM" id="SSF55486">
    <property type="entry name" value="Metalloproteases ('zincins'), catalytic domain"/>
    <property type="match status" value="1"/>
</dbReference>
<feature type="chain" id="PRO_5038170470" description="Metalloendopeptidase" evidence="8">
    <location>
        <begin position="26"/>
        <end position="364"/>
    </location>
</feature>
<evidence type="ECO:0000256" key="7">
    <source>
        <dbReference type="PROSITE-ProRule" id="PRU01211"/>
    </source>
</evidence>
<evidence type="ECO:0000313" key="10">
    <source>
        <dbReference type="Proteomes" id="UP000887572"/>
    </source>
</evidence>
<dbReference type="InterPro" id="IPR001506">
    <property type="entry name" value="Peptidase_M12A"/>
</dbReference>
<dbReference type="GO" id="GO:0008270">
    <property type="term" value="F:zinc ion binding"/>
    <property type="evidence" value="ECO:0007669"/>
    <property type="project" value="UniProtKB-UniRule"/>
</dbReference>
<comment type="cofactor">
    <cofactor evidence="7 8">
        <name>Zn(2+)</name>
        <dbReference type="ChEBI" id="CHEBI:29105"/>
    </cofactor>
    <text evidence="7 8">Binds 1 zinc ion per subunit.</text>
</comment>
<feature type="binding site" evidence="7">
    <location>
        <position position="237"/>
    </location>
    <ligand>
        <name>Zn(2+)</name>
        <dbReference type="ChEBI" id="CHEBI:29105"/>
        <note>catalytic</note>
    </ligand>
</feature>
<keyword evidence="3 8" id="KW-0378">Hydrolase</keyword>
<evidence type="ECO:0000313" key="11">
    <source>
        <dbReference type="WBParaSite" id="Gr19_v10_g7095.t1"/>
    </source>
</evidence>
<dbReference type="PANTHER" id="PTHR10127:SF780">
    <property type="entry name" value="METALLOENDOPEPTIDASE"/>
    <property type="match status" value="1"/>
</dbReference>
<evidence type="ECO:0000259" key="9">
    <source>
        <dbReference type="PROSITE" id="PS51864"/>
    </source>
</evidence>
<evidence type="ECO:0000256" key="1">
    <source>
        <dbReference type="ARBA" id="ARBA00022670"/>
    </source>
</evidence>
<dbReference type="AlphaFoldDB" id="A0A914I3Y9"/>
<keyword evidence="6" id="KW-1015">Disulfide bond</keyword>
<feature type="signal peptide" evidence="8">
    <location>
        <begin position="1"/>
        <end position="25"/>
    </location>
</feature>